<accession>A0ABS9JRN7</accession>
<dbReference type="InterPro" id="IPR029058">
    <property type="entry name" value="AB_hydrolase_fold"/>
</dbReference>
<dbReference type="PANTHER" id="PTHR11487">
    <property type="entry name" value="THIOESTERASE"/>
    <property type="match status" value="1"/>
</dbReference>
<comment type="caution">
    <text evidence="4">The sequence shown here is derived from an EMBL/GenBank/DDBJ whole genome shotgun (WGS) entry which is preliminary data.</text>
</comment>
<evidence type="ECO:0000313" key="4">
    <source>
        <dbReference type="EMBL" id="MCG0068230.1"/>
    </source>
</evidence>
<dbReference type="InterPro" id="IPR012223">
    <property type="entry name" value="TEII"/>
</dbReference>
<dbReference type="Gene3D" id="3.40.50.1820">
    <property type="entry name" value="alpha/beta hydrolase"/>
    <property type="match status" value="1"/>
</dbReference>
<evidence type="ECO:0000259" key="3">
    <source>
        <dbReference type="SMART" id="SM00824"/>
    </source>
</evidence>
<dbReference type="PANTHER" id="PTHR11487:SF0">
    <property type="entry name" value="S-ACYL FATTY ACID SYNTHASE THIOESTERASE, MEDIUM CHAIN"/>
    <property type="match status" value="1"/>
</dbReference>
<evidence type="ECO:0000256" key="2">
    <source>
        <dbReference type="ARBA" id="ARBA00022801"/>
    </source>
</evidence>
<dbReference type="RefSeq" id="WP_063808677.1">
    <property type="nucleotide sequence ID" value="NZ_CBDRBY010000015.1"/>
</dbReference>
<organism evidence="4 5">
    <name type="scientific">Streptomyces tricolor</name>
    <dbReference type="NCBI Taxonomy" id="68277"/>
    <lineage>
        <taxon>Bacteria</taxon>
        <taxon>Bacillati</taxon>
        <taxon>Actinomycetota</taxon>
        <taxon>Actinomycetes</taxon>
        <taxon>Kitasatosporales</taxon>
        <taxon>Streptomycetaceae</taxon>
        <taxon>Streptomyces</taxon>
        <taxon>Streptomyces violaceoruber group</taxon>
    </lineage>
</organism>
<evidence type="ECO:0000313" key="5">
    <source>
        <dbReference type="Proteomes" id="UP001299012"/>
    </source>
</evidence>
<protein>
    <submittedName>
        <fullName evidence="4">Alpha/beta fold hydrolase</fullName>
    </submittedName>
</protein>
<dbReference type="InterPro" id="IPR020802">
    <property type="entry name" value="TesA-like"/>
</dbReference>
<dbReference type="EMBL" id="JAKKZF010000205">
    <property type="protein sequence ID" value="MCG0068230.1"/>
    <property type="molecule type" value="Genomic_DNA"/>
</dbReference>
<keyword evidence="2 4" id="KW-0378">Hydrolase</keyword>
<dbReference type="SMART" id="SM00824">
    <property type="entry name" value="PKS_TE"/>
    <property type="match status" value="1"/>
</dbReference>
<keyword evidence="5" id="KW-1185">Reference proteome</keyword>
<feature type="domain" description="Thioesterase TesA-like" evidence="3">
    <location>
        <begin position="18"/>
        <end position="249"/>
    </location>
</feature>
<gene>
    <name evidence="4" type="ORF">L0F81_34050</name>
</gene>
<name>A0ABS9JRN7_9ACTN</name>
<sequence>MNSLRLWYRSEEVRMWLLCLPPGGGGAHQFRNWSDRLPPALGVAAVELPGHGTRSAEPPLTDLDALCARLAADVIPLLGRPVLLYGHSMGAVIAHDLAQHLRAERGWRPAALVAAAGDPPDRPLPAGLDTLSDEDLTGLLRAWGGATAELLDDPRYLAETLPLVRADLALVGGRTARDLPPLDCPVHVYLGARDTTVDARLAAEGWAGRTTAGHTVRTFPGGHFFPQQSPDETLTALVEDADAAVGGRLLAAEGVAHG</sequence>
<dbReference type="InterPro" id="IPR001031">
    <property type="entry name" value="Thioesterase"/>
</dbReference>
<dbReference type="GO" id="GO:0016787">
    <property type="term" value="F:hydrolase activity"/>
    <property type="evidence" value="ECO:0007669"/>
    <property type="project" value="UniProtKB-KW"/>
</dbReference>
<dbReference type="SUPFAM" id="SSF53474">
    <property type="entry name" value="alpha/beta-Hydrolases"/>
    <property type="match status" value="1"/>
</dbReference>
<dbReference type="Pfam" id="PF00975">
    <property type="entry name" value="Thioesterase"/>
    <property type="match status" value="1"/>
</dbReference>
<reference evidence="4 5" key="1">
    <citation type="submission" date="2022-01" db="EMBL/GenBank/DDBJ databases">
        <title>Draft Genome Sequences of Seven Type Strains of the Genus Streptomyces.</title>
        <authorList>
            <person name="Aziz S."/>
            <person name="Coretto E."/>
            <person name="Chronakova A."/>
            <person name="Sproer C."/>
            <person name="Huber K."/>
            <person name="Nouioui I."/>
            <person name="Gross H."/>
        </authorList>
    </citation>
    <scope>NUCLEOTIDE SEQUENCE [LARGE SCALE GENOMIC DNA]</scope>
    <source>
        <strain evidence="4 5">DSM 41685</strain>
    </source>
</reference>
<proteinExistence type="inferred from homology"/>
<evidence type="ECO:0000256" key="1">
    <source>
        <dbReference type="ARBA" id="ARBA00007169"/>
    </source>
</evidence>
<comment type="similarity">
    <text evidence="1">Belongs to the thioesterase family.</text>
</comment>
<dbReference type="Proteomes" id="UP001299012">
    <property type="component" value="Unassembled WGS sequence"/>
</dbReference>